<dbReference type="EMBL" id="HG685884">
    <property type="protein sequence ID" value="CDJ33964.1"/>
    <property type="molecule type" value="Genomic_DNA"/>
</dbReference>
<evidence type="ECO:0000313" key="2">
    <source>
        <dbReference type="Proteomes" id="UP000030744"/>
    </source>
</evidence>
<reference evidence="1" key="2">
    <citation type="submission" date="2013-10" db="EMBL/GenBank/DDBJ databases">
        <authorList>
            <person name="Aslett M."/>
        </authorList>
    </citation>
    <scope>NUCLEOTIDE SEQUENCE [LARGE SCALE GENOMIC DNA]</scope>
    <source>
        <strain evidence="1">Houghton</strain>
    </source>
</reference>
<dbReference type="Proteomes" id="UP000030744">
    <property type="component" value="Unassembled WGS sequence"/>
</dbReference>
<reference evidence="1" key="1">
    <citation type="submission" date="2013-10" db="EMBL/GenBank/DDBJ databases">
        <title>Genomic analysis of the causative agents of coccidiosis in chickens.</title>
        <authorList>
            <person name="Reid A.J."/>
            <person name="Blake D."/>
            <person name="Billington K."/>
            <person name="Browne H."/>
            <person name="Dunn M."/>
            <person name="Hung S."/>
            <person name="Kawahara F."/>
            <person name="Miranda-Saavedra D."/>
            <person name="Mourier T."/>
            <person name="Nagra H."/>
            <person name="Otto T.D."/>
            <person name="Rawlings N."/>
            <person name="Sanchez A."/>
            <person name="Sanders M."/>
            <person name="Subramaniam C."/>
            <person name="Tay Y."/>
            <person name="Dear P."/>
            <person name="Doerig C."/>
            <person name="Gruber A."/>
            <person name="Parkinson J."/>
            <person name="Shirley M."/>
            <person name="Wan K.L."/>
            <person name="Berriman M."/>
            <person name="Tomley F."/>
            <person name="Pain A."/>
        </authorList>
    </citation>
    <scope>NUCLEOTIDE SEQUENCE [LARGE SCALE GENOMIC DNA]</scope>
    <source>
        <strain evidence="1">Houghton</strain>
    </source>
</reference>
<dbReference type="RefSeq" id="XP_013356527.1">
    <property type="nucleotide sequence ID" value="XM_013501073.1"/>
</dbReference>
<organism evidence="1 2">
    <name type="scientific">Eimeria mitis</name>
    <dbReference type="NCBI Taxonomy" id="44415"/>
    <lineage>
        <taxon>Eukaryota</taxon>
        <taxon>Sar</taxon>
        <taxon>Alveolata</taxon>
        <taxon>Apicomplexa</taxon>
        <taxon>Conoidasida</taxon>
        <taxon>Coccidia</taxon>
        <taxon>Eucoccidiorida</taxon>
        <taxon>Eimeriorina</taxon>
        <taxon>Eimeriidae</taxon>
        <taxon>Eimeria</taxon>
    </lineage>
</organism>
<name>U6K7N8_9EIME</name>
<evidence type="ECO:0000313" key="1">
    <source>
        <dbReference type="EMBL" id="CDJ33964.1"/>
    </source>
</evidence>
<accession>U6K7N8</accession>
<gene>
    <name evidence="1" type="ORF">EMH_0086750</name>
</gene>
<proteinExistence type="predicted"/>
<protein>
    <submittedName>
        <fullName evidence="1">Uncharacterized protein</fullName>
    </submittedName>
</protein>
<dbReference type="AlphaFoldDB" id="U6K7N8"/>
<sequence>MTSVQDVALPSCGLRGMAASTYMRVESVDRRGWMGTQWWRDWLMWGLGDSVEFCGALECVEARTSLPPVYERLRPLRSTHRIGGLRALVVQWT</sequence>
<keyword evidence="2" id="KW-1185">Reference proteome</keyword>
<dbReference type="GeneID" id="25382988"/>
<dbReference type="VEuPathDB" id="ToxoDB:EMH_0086750"/>